<organism evidence="1 2">
    <name type="scientific">Paraglomus brasilianum</name>
    <dbReference type="NCBI Taxonomy" id="144538"/>
    <lineage>
        <taxon>Eukaryota</taxon>
        <taxon>Fungi</taxon>
        <taxon>Fungi incertae sedis</taxon>
        <taxon>Mucoromycota</taxon>
        <taxon>Glomeromycotina</taxon>
        <taxon>Glomeromycetes</taxon>
        <taxon>Paraglomerales</taxon>
        <taxon>Paraglomeraceae</taxon>
        <taxon>Paraglomus</taxon>
    </lineage>
</organism>
<evidence type="ECO:0000313" key="2">
    <source>
        <dbReference type="Proteomes" id="UP000789739"/>
    </source>
</evidence>
<sequence>MTQYIPTEILGKVGPEEIPDLEAPIDLHDFFADYPLAPEKQIVPESWISPYNKKLIHDKDVGGGKYI</sequence>
<protein>
    <submittedName>
        <fullName evidence="1">1701_t:CDS:1</fullName>
    </submittedName>
</protein>
<reference evidence="1" key="1">
    <citation type="submission" date="2021-06" db="EMBL/GenBank/DDBJ databases">
        <authorList>
            <person name="Kallberg Y."/>
            <person name="Tangrot J."/>
            <person name="Rosling A."/>
        </authorList>
    </citation>
    <scope>NUCLEOTIDE SEQUENCE</scope>
    <source>
        <strain evidence="1">BR232B</strain>
    </source>
</reference>
<dbReference type="EMBL" id="CAJVPI010001812">
    <property type="protein sequence ID" value="CAG8627389.1"/>
    <property type="molecule type" value="Genomic_DNA"/>
</dbReference>
<gene>
    <name evidence="1" type="ORF">PBRASI_LOCUS9056</name>
</gene>
<dbReference type="OrthoDB" id="2384756at2759"/>
<feature type="non-terminal residue" evidence="1">
    <location>
        <position position="67"/>
    </location>
</feature>
<evidence type="ECO:0000313" key="1">
    <source>
        <dbReference type="EMBL" id="CAG8627389.1"/>
    </source>
</evidence>
<accession>A0A9N9D616</accession>
<keyword evidence="2" id="KW-1185">Reference proteome</keyword>
<proteinExistence type="predicted"/>
<dbReference type="Proteomes" id="UP000789739">
    <property type="component" value="Unassembled WGS sequence"/>
</dbReference>
<name>A0A9N9D616_9GLOM</name>
<dbReference type="AlphaFoldDB" id="A0A9N9D616"/>
<comment type="caution">
    <text evidence="1">The sequence shown here is derived from an EMBL/GenBank/DDBJ whole genome shotgun (WGS) entry which is preliminary data.</text>
</comment>